<evidence type="ECO:0000256" key="3">
    <source>
        <dbReference type="SAM" id="MobiDB-lite"/>
    </source>
</evidence>
<evidence type="ECO:0000313" key="6">
    <source>
        <dbReference type="Proteomes" id="UP000276215"/>
    </source>
</evidence>
<dbReference type="OrthoDB" id="341730at2759"/>
<dbReference type="InterPro" id="IPR032054">
    <property type="entry name" value="Cdt1_C"/>
</dbReference>
<protein>
    <recommendedName>
        <fullName evidence="4">DNA replication factor Cdt1 C-terminal domain-containing protein</fullName>
    </recommendedName>
</protein>
<accession>A0A3N4K391</accession>
<dbReference type="STRING" id="1336337.A0A3N4K391"/>
<dbReference type="AlphaFoldDB" id="A0A3N4K391"/>
<proteinExistence type="inferred from homology"/>
<dbReference type="Pfam" id="PF16679">
    <property type="entry name" value="CDT1_C"/>
    <property type="match status" value="1"/>
</dbReference>
<feature type="region of interest" description="Disordered" evidence="3">
    <location>
        <begin position="95"/>
        <end position="147"/>
    </location>
</feature>
<sequence length="478" mass="51949">MPPRRKAAAVSQARTRTLQSFTGKVSKNVSSTGKAAAIKQGILSKTEAKKQDVKSEKISLKIIQDGDEDILVPVTTELESATTTAIKAEESVMVEVSTTSKPEPAPTPAKKRKRVMDDFFSPPAKKPTTATHQLPSPPKSSPPLGSLPADLTLLQTLHGSLLTALLLHKAHHNNGTHPASFSAIKLHVERLARRNINFEDLRRIVYISHYGEKADNGGFKLVDYGAGNICIDFIEKSKARKLVSTKALKEDFEAKLWLYFRKDGKGSNPQLPTPPSSFTEDNNKEEEERAKEPGTEKKSRIQDSTVPLAEISAHPQASTIQSVLHSKTQALIQELRKPASPSKSTTAPTATVPLSSRTSTLYDRIRAKAEAAASARKKAPSKESLARTAAEQRIPEIEPILKGLAARGTNMTMKNVVEGIKESMRNPISMEDAEMVVRVMAEKSDGDKAKGNQGWIKVVEVGKVTGVVFTKRGGGGFE</sequence>
<evidence type="ECO:0000259" key="4">
    <source>
        <dbReference type="Pfam" id="PF16679"/>
    </source>
</evidence>
<feature type="domain" description="DNA replication factor Cdt1 C-terminal" evidence="4">
    <location>
        <begin position="361"/>
        <end position="443"/>
    </location>
</feature>
<dbReference type="Proteomes" id="UP000276215">
    <property type="component" value="Unassembled WGS sequence"/>
</dbReference>
<dbReference type="EMBL" id="ML120361">
    <property type="protein sequence ID" value="RPB03672.1"/>
    <property type="molecule type" value="Genomic_DNA"/>
</dbReference>
<dbReference type="Pfam" id="PF26121">
    <property type="entry name" value="HTH_CDT1"/>
    <property type="match status" value="1"/>
</dbReference>
<feature type="compositionally biased region" description="Basic and acidic residues" evidence="3">
    <location>
        <begin position="286"/>
        <end position="301"/>
    </location>
</feature>
<keyword evidence="6" id="KW-1185">Reference proteome</keyword>
<evidence type="ECO:0000256" key="1">
    <source>
        <dbReference type="ARBA" id="ARBA00008356"/>
    </source>
</evidence>
<keyword evidence="2" id="KW-0131">Cell cycle</keyword>
<gene>
    <name evidence="5" type="ORF">L873DRAFT_1786685</name>
</gene>
<feature type="region of interest" description="Disordered" evidence="3">
    <location>
        <begin position="266"/>
        <end position="302"/>
    </location>
</feature>
<evidence type="ECO:0000256" key="2">
    <source>
        <dbReference type="ARBA" id="ARBA00023306"/>
    </source>
</evidence>
<dbReference type="Gene3D" id="1.10.10.1420">
    <property type="entry name" value="DNA replication factor Cdt1, C-terminal WH domain"/>
    <property type="match status" value="1"/>
</dbReference>
<name>A0A3N4K391_9PEZI</name>
<dbReference type="InterPro" id="IPR038090">
    <property type="entry name" value="Cdt1_C_WH_dom_sf"/>
</dbReference>
<comment type="similarity">
    <text evidence="1">Belongs to the Cdt1 family.</text>
</comment>
<reference evidence="5 6" key="1">
    <citation type="journal article" date="2018" name="Nat. Ecol. Evol.">
        <title>Pezizomycetes genomes reveal the molecular basis of ectomycorrhizal truffle lifestyle.</title>
        <authorList>
            <person name="Murat C."/>
            <person name="Payen T."/>
            <person name="Noel B."/>
            <person name="Kuo A."/>
            <person name="Morin E."/>
            <person name="Chen J."/>
            <person name="Kohler A."/>
            <person name="Krizsan K."/>
            <person name="Balestrini R."/>
            <person name="Da Silva C."/>
            <person name="Montanini B."/>
            <person name="Hainaut M."/>
            <person name="Levati E."/>
            <person name="Barry K.W."/>
            <person name="Belfiori B."/>
            <person name="Cichocki N."/>
            <person name="Clum A."/>
            <person name="Dockter R.B."/>
            <person name="Fauchery L."/>
            <person name="Guy J."/>
            <person name="Iotti M."/>
            <person name="Le Tacon F."/>
            <person name="Lindquist E.A."/>
            <person name="Lipzen A."/>
            <person name="Malagnac F."/>
            <person name="Mello A."/>
            <person name="Molinier V."/>
            <person name="Miyauchi S."/>
            <person name="Poulain J."/>
            <person name="Riccioni C."/>
            <person name="Rubini A."/>
            <person name="Sitrit Y."/>
            <person name="Splivallo R."/>
            <person name="Traeger S."/>
            <person name="Wang M."/>
            <person name="Zifcakova L."/>
            <person name="Wipf D."/>
            <person name="Zambonelli A."/>
            <person name="Paolocci F."/>
            <person name="Nowrousian M."/>
            <person name="Ottonello S."/>
            <person name="Baldrian P."/>
            <person name="Spatafora J.W."/>
            <person name="Henrissat B."/>
            <person name="Nagy L.G."/>
            <person name="Aury J.M."/>
            <person name="Wincker P."/>
            <person name="Grigoriev I.V."/>
            <person name="Bonfante P."/>
            <person name="Martin F.M."/>
        </authorList>
    </citation>
    <scope>NUCLEOTIDE SEQUENCE [LARGE SCALE GENOMIC DNA]</scope>
    <source>
        <strain evidence="5 6">120613-1</strain>
    </source>
</reference>
<evidence type="ECO:0000313" key="5">
    <source>
        <dbReference type="EMBL" id="RPB03672.1"/>
    </source>
</evidence>
<organism evidence="5 6">
    <name type="scientific">Choiromyces venosus 120613-1</name>
    <dbReference type="NCBI Taxonomy" id="1336337"/>
    <lineage>
        <taxon>Eukaryota</taxon>
        <taxon>Fungi</taxon>
        <taxon>Dikarya</taxon>
        <taxon>Ascomycota</taxon>
        <taxon>Pezizomycotina</taxon>
        <taxon>Pezizomycetes</taxon>
        <taxon>Pezizales</taxon>
        <taxon>Tuberaceae</taxon>
        <taxon>Choiromyces</taxon>
    </lineage>
</organism>